<dbReference type="AlphaFoldDB" id="A0A6J6VQV7"/>
<keyword evidence="1" id="KW-0547">Nucleotide-binding</keyword>
<dbReference type="InterPro" id="IPR014016">
    <property type="entry name" value="UvrD-like_ATP-bd"/>
</dbReference>
<dbReference type="EMBL" id="CAEZZU010000038">
    <property type="protein sequence ID" value="CAB4773405.1"/>
    <property type="molecule type" value="Genomic_DNA"/>
</dbReference>
<evidence type="ECO:0000256" key="2">
    <source>
        <dbReference type="ARBA" id="ARBA00022801"/>
    </source>
</evidence>
<evidence type="ECO:0000259" key="5">
    <source>
        <dbReference type="PROSITE" id="PS51198"/>
    </source>
</evidence>
<evidence type="ECO:0000256" key="3">
    <source>
        <dbReference type="ARBA" id="ARBA00022806"/>
    </source>
</evidence>
<gene>
    <name evidence="6" type="ORF">UFOPK2925_00404</name>
</gene>
<organism evidence="6">
    <name type="scientific">freshwater metagenome</name>
    <dbReference type="NCBI Taxonomy" id="449393"/>
    <lineage>
        <taxon>unclassified sequences</taxon>
        <taxon>metagenomes</taxon>
        <taxon>ecological metagenomes</taxon>
    </lineage>
</organism>
<dbReference type="Gene3D" id="3.40.50.300">
    <property type="entry name" value="P-loop containing nucleotide triphosphate hydrolases"/>
    <property type="match status" value="3"/>
</dbReference>
<dbReference type="InterPro" id="IPR027417">
    <property type="entry name" value="P-loop_NTPase"/>
</dbReference>
<keyword evidence="2" id="KW-0378">Hydrolase</keyword>
<dbReference type="Pfam" id="PF00580">
    <property type="entry name" value="UvrD-helicase"/>
    <property type="match status" value="1"/>
</dbReference>
<keyword evidence="3" id="KW-0347">Helicase</keyword>
<dbReference type="SUPFAM" id="SSF52540">
    <property type="entry name" value="P-loop containing nucleoside triphosphate hydrolases"/>
    <property type="match status" value="1"/>
</dbReference>
<dbReference type="PROSITE" id="PS51198">
    <property type="entry name" value="UVRD_HELICASE_ATP_BIND"/>
    <property type="match status" value="1"/>
</dbReference>
<dbReference type="GO" id="GO:0016787">
    <property type="term" value="F:hydrolase activity"/>
    <property type="evidence" value="ECO:0007669"/>
    <property type="project" value="UniProtKB-KW"/>
</dbReference>
<name>A0A6J6VQV7_9ZZZZ</name>
<dbReference type="PANTHER" id="PTHR11070">
    <property type="entry name" value="UVRD / RECB / PCRA DNA HELICASE FAMILY MEMBER"/>
    <property type="match status" value="1"/>
</dbReference>
<dbReference type="InterPro" id="IPR000212">
    <property type="entry name" value="DNA_helicase_UvrD/REP"/>
</dbReference>
<feature type="domain" description="UvrD-like helicase ATP-binding" evidence="5">
    <location>
        <begin position="185"/>
        <end position="555"/>
    </location>
</feature>
<proteinExistence type="predicted"/>
<keyword evidence="4" id="KW-0067">ATP-binding</keyword>
<dbReference type="GO" id="GO:0000725">
    <property type="term" value="P:recombinational repair"/>
    <property type="evidence" value="ECO:0007669"/>
    <property type="project" value="TreeGrafter"/>
</dbReference>
<reference evidence="6" key="1">
    <citation type="submission" date="2020-05" db="EMBL/GenBank/DDBJ databases">
        <authorList>
            <person name="Chiriac C."/>
            <person name="Salcher M."/>
            <person name="Ghai R."/>
            <person name="Kavagutti S V."/>
        </authorList>
    </citation>
    <scope>NUCLEOTIDE SEQUENCE</scope>
</reference>
<dbReference type="GO" id="GO:0005524">
    <property type="term" value="F:ATP binding"/>
    <property type="evidence" value="ECO:0007669"/>
    <property type="project" value="UniProtKB-KW"/>
</dbReference>
<evidence type="ECO:0000256" key="1">
    <source>
        <dbReference type="ARBA" id="ARBA00022741"/>
    </source>
</evidence>
<protein>
    <submittedName>
        <fullName evidence="6">Unannotated protein</fullName>
    </submittedName>
</protein>
<sequence>MSLISQDSDDFHQEQVAYDTACEEREKFRRSPFVSAGANRDADSWLYNEHKETRSGLQPPSSPVFFGSRDDASGRLHVGYDGIRNDAYDVLVVSWKAPAAEAFYGATAKDSRGLISKRDYDVAAHRISSIEETNFADLLEEIKALDATPMDSGQATNQDRVNNSDGLLAALARGRTGEMHDIVKTIQAAQSGIIRSPHNQMIAVQGGPGTGKTGVALHRISWLLYNVRDLNPTDVLVVGPSKIFIRYISGVLPSLGDPVGPGGVAQISVSEAAGIASSGAVDAPNLAKLKGEGRLMGLLDRALDARVVIEDSYTLKAEGRYAVSITSQIVVNSLSSSSEKSWKARRESLHSAIYQFSKIEFAKLKSFSKERAAATGALPGKEKIDDRLYGVEIREADVDILVSKIFASLTPTALLAELFGSQDALARAGGGDFSEAELESLHRSLPKGGAGQIWSDADVALLDYLHERIYGRANKRTYKYIVVDEAQDLSPMQLRMIGSKSSNGHFTVLGDLAQSAGTEKITPWAQIMDHLAVGSNWSESIERREESLLIGYRVPRQLFEFAAQLLKVAAPGIEVPRAIREGTSNPVITVSTPSDICDTAAKAVATYVDKGLWVGVITPAPLLEEVGAALTDNEVEWGYPEDQTDHSVIVLAPQSAKGLEFDATVVIEPADIAADPNQGPRGLYVCLTRSTQHLTVVHSKAYLPLGLPELQKQSQPELPITPSGSPDFPLILDDILETASGNLAEFIKATLAPDVWGAVLSRVSELLAPEESGDS</sequence>
<dbReference type="GO" id="GO:0043138">
    <property type="term" value="F:3'-5' DNA helicase activity"/>
    <property type="evidence" value="ECO:0007669"/>
    <property type="project" value="TreeGrafter"/>
</dbReference>
<dbReference type="GO" id="GO:0005829">
    <property type="term" value="C:cytosol"/>
    <property type="evidence" value="ECO:0007669"/>
    <property type="project" value="TreeGrafter"/>
</dbReference>
<evidence type="ECO:0000313" key="6">
    <source>
        <dbReference type="EMBL" id="CAB4773405.1"/>
    </source>
</evidence>
<evidence type="ECO:0000256" key="4">
    <source>
        <dbReference type="ARBA" id="ARBA00022840"/>
    </source>
</evidence>
<dbReference type="GO" id="GO:0003677">
    <property type="term" value="F:DNA binding"/>
    <property type="evidence" value="ECO:0007669"/>
    <property type="project" value="InterPro"/>
</dbReference>
<accession>A0A6J6VQV7</accession>
<dbReference type="PANTHER" id="PTHR11070:SF45">
    <property type="entry name" value="DNA 3'-5' HELICASE"/>
    <property type="match status" value="1"/>
</dbReference>